<dbReference type="Gene3D" id="1.20.1250.20">
    <property type="entry name" value="MFS general substrate transporter like domains"/>
    <property type="match status" value="1"/>
</dbReference>
<dbReference type="InterPro" id="IPR011701">
    <property type="entry name" value="MFS"/>
</dbReference>
<protein>
    <submittedName>
        <fullName evidence="9">Putative MFS family arabinose efflux permease</fullName>
    </submittedName>
</protein>
<feature type="transmembrane region" description="Helical" evidence="7">
    <location>
        <begin position="365"/>
        <end position="384"/>
    </location>
</feature>
<dbReference type="PANTHER" id="PTHR23517:SF2">
    <property type="entry name" value="MULTIDRUG RESISTANCE PROTEIN MDTH"/>
    <property type="match status" value="1"/>
</dbReference>
<feature type="transmembrane region" description="Helical" evidence="7">
    <location>
        <begin position="43"/>
        <end position="65"/>
    </location>
</feature>
<keyword evidence="4 7" id="KW-0812">Transmembrane</keyword>
<dbReference type="GO" id="GO:0022857">
    <property type="term" value="F:transmembrane transporter activity"/>
    <property type="evidence" value="ECO:0007669"/>
    <property type="project" value="InterPro"/>
</dbReference>
<gene>
    <name evidence="9" type="ORF">EDC25_104151</name>
</gene>
<dbReference type="AlphaFoldDB" id="A0A4R3LKX7"/>
<feature type="transmembrane region" description="Helical" evidence="7">
    <location>
        <begin position="133"/>
        <end position="157"/>
    </location>
</feature>
<feature type="transmembrane region" description="Helical" evidence="7">
    <location>
        <begin position="298"/>
        <end position="315"/>
    </location>
</feature>
<dbReference type="GO" id="GO:0005886">
    <property type="term" value="C:plasma membrane"/>
    <property type="evidence" value="ECO:0007669"/>
    <property type="project" value="UniProtKB-SubCell"/>
</dbReference>
<sequence length="394" mass="40155">MKLTPLERRAAVALALVVGLRMFGLFLVLPVFAAQARAYPDAVPWLIGLALGVYGLGQALLQLPYGLLSDRIGRRETISIGLLLFALGGAVAAFASTLKAVVAGRALQGMGAVSGAALALAADLTRDPVRGKVMAILGMSIGASFVMALLLAAPLFAIGGLPFLFGATAVLALASLVVLWLAVPAPQRVAAPAAVGAGSLLGVLGDRRLLLLDLSVFVLHALLTAAFVALPTLLGDRLGLSLAQHWHFYLPVMIAAALSLGVFVGGRASTLTGLGWRQIAALALCATGLAVLTKGQGVMLLGFGGFAFFSGFTALEALMPTMVSRLAPVSRRGAALGAYASLQFLGAFVGGLVGGVLLGRLGEPGVLLGAAALAALWCGILLLLQRGLGRLSKR</sequence>
<feature type="transmembrane region" description="Helical" evidence="7">
    <location>
        <begin position="336"/>
        <end position="359"/>
    </location>
</feature>
<feature type="transmembrane region" description="Helical" evidence="7">
    <location>
        <begin position="274"/>
        <end position="292"/>
    </location>
</feature>
<keyword evidence="2" id="KW-0813">Transport</keyword>
<feature type="domain" description="Major facilitator superfamily (MFS) profile" evidence="8">
    <location>
        <begin position="10"/>
        <end position="387"/>
    </location>
</feature>
<comment type="caution">
    <text evidence="9">The sequence shown here is derived from an EMBL/GenBank/DDBJ whole genome shotgun (WGS) entry which is preliminary data.</text>
</comment>
<dbReference type="PANTHER" id="PTHR23517">
    <property type="entry name" value="RESISTANCE PROTEIN MDTM, PUTATIVE-RELATED-RELATED"/>
    <property type="match status" value="1"/>
</dbReference>
<accession>A0A4R3LKX7</accession>
<proteinExistence type="predicted"/>
<name>A0A4R3LKX7_9GAMM</name>
<reference evidence="9 10" key="1">
    <citation type="submission" date="2019-03" db="EMBL/GenBank/DDBJ databases">
        <title>Genomic Encyclopedia of Type Strains, Phase IV (KMG-IV): sequencing the most valuable type-strain genomes for metagenomic binning, comparative biology and taxonomic classification.</title>
        <authorList>
            <person name="Goeker M."/>
        </authorList>
    </citation>
    <scope>NUCLEOTIDE SEQUENCE [LARGE SCALE GENOMIC DNA]</scope>
    <source>
        <strain evidence="9 10">DSM 21944</strain>
    </source>
</reference>
<evidence type="ECO:0000256" key="2">
    <source>
        <dbReference type="ARBA" id="ARBA00022448"/>
    </source>
</evidence>
<feature type="transmembrane region" description="Helical" evidence="7">
    <location>
        <begin position="77"/>
        <end position="96"/>
    </location>
</feature>
<keyword evidence="6 7" id="KW-0472">Membrane</keyword>
<dbReference type="RefSeq" id="WP_240639636.1">
    <property type="nucleotide sequence ID" value="NZ_JBHLWF010000088.1"/>
</dbReference>
<keyword evidence="5 7" id="KW-1133">Transmembrane helix</keyword>
<dbReference type="InterPro" id="IPR050171">
    <property type="entry name" value="MFS_Transporters"/>
</dbReference>
<evidence type="ECO:0000256" key="4">
    <source>
        <dbReference type="ARBA" id="ARBA00022692"/>
    </source>
</evidence>
<evidence type="ECO:0000256" key="7">
    <source>
        <dbReference type="SAM" id="Phobius"/>
    </source>
</evidence>
<keyword evidence="3" id="KW-1003">Cell membrane</keyword>
<evidence type="ECO:0000256" key="6">
    <source>
        <dbReference type="ARBA" id="ARBA00023136"/>
    </source>
</evidence>
<evidence type="ECO:0000313" key="9">
    <source>
        <dbReference type="EMBL" id="TCT00159.1"/>
    </source>
</evidence>
<feature type="transmembrane region" description="Helical" evidence="7">
    <location>
        <begin position="102"/>
        <end position="121"/>
    </location>
</feature>
<comment type="subcellular location">
    <subcellularLocation>
        <location evidence="1">Cell membrane</location>
        <topology evidence="1">Multi-pass membrane protein</topology>
    </subcellularLocation>
</comment>
<evidence type="ECO:0000256" key="5">
    <source>
        <dbReference type="ARBA" id="ARBA00022989"/>
    </source>
</evidence>
<evidence type="ECO:0000313" key="10">
    <source>
        <dbReference type="Proteomes" id="UP000294599"/>
    </source>
</evidence>
<evidence type="ECO:0000256" key="3">
    <source>
        <dbReference type="ARBA" id="ARBA00022475"/>
    </source>
</evidence>
<feature type="transmembrane region" description="Helical" evidence="7">
    <location>
        <begin position="209"/>
        <end position="234"/>
    </location>
</feature>
<feature type="transmembrane region" description="Helical" evidence="7">
    <location>
        <begin position="163"/>
        <end position="183"/>
    </location>
</feature>
<evidence type="ECO:0000259" key="8">
    <source>
        <dbReference type="PROSITE" id="PS50850"/>
    </source>
</evidence>
<dbReference type="EMBL" id="SMAF01000004">
    <property type="protein sequence ID" value="TCT00159.1"/>
    <property type="molecule type" value="Genomic_DNA"/>
</dbReference>
<feature type="transmembrane region" description="Helical" evidence="7">
    <location>
        <begin position="246"/>
        <end position="265"/>
    </location>
</feature>
<dbReference type="Pfam" id="PF07690">
    <property type="entry name" value="MFS_1"/>
    <property type="match status" value="1"/>
</dbReference>
<keyword evidence="10" id="KW-1185">Reference proteome</keyword>
<dbReference type="InterPro" id="IPR036259">
    <property type="entry name" value="MFS_trans_sf"/>
</dbReference>
<dbReference type="InterPro" id="IPR020846">
    <property type="entry name" value="MFS_dom"/>
</dbReference>
<dbReference type="PROSITE" id="PS50850">
    <property type="entry name" value="MFS"/>
    <property type="match status" value="1"/>
</dbReference>
<dbReference type="Proteomes" id="UP000294599">
    <property type="component" value="Unassembled WGS sequence"/>
</dbReference>
<organism evidence="9 10">
    <name type="scientific">Pseudofulvimonas gallinarii</name>
    <dbReference type="NCBI Taxonomy" id="634155"/>
    <lineage>
        <taxon>Bacteria</taxon>
        <taxon>Pseudomonadati</taxon>
        <taxon>Pseudomonadota</taxon>
        <taxon>Gammaproteobacteria</taxon>
        <taxon>Lysobacterales</taxon>
        <taxon>Rhodanobacteraceae</taxon>
        <taxon>Pseudofulvimonas</taxon>
    </lineage>
</organism>
<evidence type="ECO:0000256" key="1">
    <source>
        <dbReference type="ARBA" id="ARBA00004651"/>
    </source>
</evidence>
<dbReference type="SUPFAM" id="SSF103473">
    <property type="entry name" value="MFS general substrate transporter"/>
    <property type="match status" value="1"/>
</dbReference>